<reference evidence="1 2" key="1">
    <citation type="submission" date="2024-04" db="EMBL/GenBank/DDBJ databases">
        <authorList>
            <person name="Rising A."/>
            <person name="Reimegard J."/>
            <person name="Sonavane S."/>
            <person name="Akerstrom W."/>
            <person name="Nylinder S."/>
            <person name="Hedman E."/>
            <person name="Kallberg Y."/>
        </authorList>
    </citation>
    <scope>NUCLEOTIDE SEQUENCE [LARGE SCALE GENOMIC DNA]</scope>
</reference>
<sequence length="190" mass="21170">MTQKGKELGEVRWLESQITGRFSNRLAEENNRRGFLSKTRVGTCTQSREIAGPRPLLRILGQHDGHLHPATPGIRSHSALASIVARGVRLRDGGGGEEVGTTCSDAAAIWWRLGELVTLRFPSGIWKGERLNELFLFQKFPSTNQSKYKIVSRTCAKDAHFVPESLREGFKICSTKATAKLQHWMDGEAL</sequence>
<accession>A0AAV1Z4T6</accession>
<evidence type="ECO:0000313" key="2">
    <source>
        <dbReference type="Proteomes" id="UP001497382"/>
    </source>
</evidence>
<gene>
    <name evidence="1" type="ORF">LARSCL_LOCUS2506</name>
</gene>
<organism evidence="1 2">
    <name type="scientific">Larinioides sclopetarius</name>
    <dbReference type="NCBI Taxonomy" id="280406"/>
    <lineage>
        <taxon>Eukaryota</taxon>
        <taxon>Metazoa</taxon>
        <taxon>Ecdysozoa</taxon>
        <taxon>Arthropoda</taxon>
        <taxon>Chelicerata</taxon>
        <taxon>Arachnida</taxon>
        <taxon>Araneae</taxon>
        <taxon>Araneomorphae</taxon>
        <taxon>Entelegynae</taxon>
        <taxon>Araneoidea</taxon>
        <taxon>Araneidae</taxon>
        <taxon>Larinioides</taxon>
    </lineage>
</organism>
<keyword evidence="2" id="KW-1185">Reference proteome</keyword>
<comment type="caution">
    <text evidence="1">The sequence shown here is derived from an EMBL/GenBank/DDBJ whole genome shotgun (WGS) entry which is preliminary data.</text>
</comment>
<evidence type="ECO:0000313" key="1">
    <source>
        <dbReference type="EMBL" id="CAL1265404.1"/>
    </source>
</evidence>
<dbReference type="Proteomes" id="UP001497382">
    <property type="component" value="Unassembled WGS sequence"/>
</dbReference>
<proteinExistence type="predicted"/>
<dbReference type="AlphaFoldDB" id="A0AAV1Z4T6"/>
<protein>
    <submittedName>
        <fullName evidence="1">Uncharacterized protein</fullName>
    </submittedName>
</protein>
<name>A0AAV1Z4T6_9ARAC</name>
<dbReference type="EMBL" id="CAXIEN010000017">
    <property type="protein sequence ID" value="CAL1265404.1"/>
    <property type="molecule type" value="Genomic_DNA"/>
</dbReference>